<feature type="compositionally biased region" description="Low complexity" evidence="1">
    <location>
        <begin position="741"/>
        <end position="757"/>
    </location>
</feature>
<keyword evidence="2" id="KW-0732">Signal</keyword>
<feature type="chain" id="PRO_5046863331" description="PBP domain-containing protein" evidence="2">
    <location>
        <begin position="37"/>
        <end position="856"/>
    </location>
</feature>
<evidence type="ECO:0000256" key="2">
    <source>
        <dbReference type="SAM" id="SignalP"/>
    </source>
</evidence>
<dbReference type="EMBL" id="JAUCGR010000001">
    <property type="protein sequence ID" value="MDM7830631.1"/>
    <property type="molecule type" value="Genomic_DNA"/>
</dbReference>
<evidence type="ECO:0000313" key="4">
    <source>
        <dbReference type="Proteomes" id="UP001321453"/>
    </source>
</evidence>
<evidence type="ECO:0000313" key="3">
    <source>
        <dbReference type="EMBL" id="MDM7830631.1"/>
    </source>
</evidence>
<dbReference type="RefSeq" id="WP_289445772.1">
    <property type="nucleotide sequence ID" value="NZ_JAUCGR010000001.1"/>
</dbReference>
<name>A0ABT7S4W6_9CELL</name>
<dbReference type="Proteomes" id="UP001321453">
    <property type="component" value="Unassembled WGS sequence"/>
</dbReference>
<comment type="caution">
    <text evidence="3">The sequence shown here is derived from an EMBL/GenBank/DDBJ whole genome shotgun (WGS) entry which is preliminary data.</text>
</comment>
<keyword evidence="4" id="KW-1185">Reference proteome</keyword>
<feature type="region of interest" description="Disordered" evidence="1">
    <location>
        <begin position="734"/>
        <end position="806"/>
    </location>
</feature>
<evidence type="ECO:0008006" key="5">
    <source>
        <dbReference type="Google" id="ProtNLM"/>
    </source>
</evidence>
<dbReference type="SUPFAM" id="SSF53850">
    <property type="entry name" value="Periplasmic binding protein-like II"/>
    <property type="match status" value="1"/>
</dbReference>
<protein>
    <recommendedName>
        <fullName evidence="5">PBP domain-containing protein</fullName>
    </recommendedName>
</protein>
<reference evidence="3 4" key="1">
    <citation type="submission" date="2023-06" db="EMBL/GenBank/DDBJ databases">
        <title>Cellulomonas sp. MW9 Whole genome sequence.</title>
        <authorList>
            <person name="Park S."/>
        </authorList>
    </citation>
    <scope>NUCLEOTIDE SEQUENCE [LARGE SCALE GENOMIC DNA]</scope>
    <source>
        <strain evidence="3 4">MW9</strain>
    </source>
</reference>
<proteinExistence type="predicted"/>
<organism evidence="3 4">
    <name type="scientific">Cellulomonas edaphi</name>
    <dbReference type="NCBI Taxonomy" id="3053468"/>
    <lineage>
        <taxon>Bacteria</taxon>
        <taxon>Bacillati</taxon>
        <taxon>Actinomycetota</taxon>
        <taxon>Actinomycetes</taxon>
        <taxon>Micrococcales</taxon>
        <taxon>Cellulomonadaceae</taxon>
        <taxon>Cellulomonas</taxon>
    </lineage>
</organism>
<dbReference type="Gene3D" id="3.40.190.10">
    <property type="entry name" value="Periplasmic binding protein-like II"/>
    <property type="match status" value="1"/>
</dbReference>
<feature type="compositionally biased region" description="Low complexity" evidence="1">
    <location>
        <begin position="767"/>
        <end position="803"/>
    </location>
</feature>
<feature type="signal peptide" evidence="2">
    <location>
        <begin position="1"/>
        <end position="36"/>
    </location>
</feature>
<accession>A0ABT7S4W6</accession>
<evidence type="ECO:0000256" key="1">
    <source>
        <dbReference type="SAM" id="MobiDB-lite"/>
    </source>
</evidence>
<gene>
    <name evidence="3" type="ORF">QRT05_04745</name>
</gene>
<sequence>MNPARLRRAGAWLTVVGVTAATLGSALLLATGSAAADGGRAPVVEAVEGGSQVVQAWSDASLVGERDRKDPDYATFAKLEVTVSQTRNLSHQGVTVDWKGARPTSSGRFATDYLQIMQCWGDDPSGPDPQQCQWGAPNPSLSTLLGDRTGLRALKRGEDPKQAYDEAHLVPPPVTNPNLKAYTVPFTPVSGGSVTDVADYFTPTSTNEITAARTGSDGTGTANMEIQTSLEAPHLGCGATLSSGAARGCWLVVVPRGETDADGSFADQSSAGTISGSPLSATAWSHRMVFPMQFAPIGSSCALGNAEQRLVGNELFADAMTSWQSALCGTGTTYGFSQVGDEEARGQLLSDVAGASGLAVVNRPLAPEKDRPVVYAPVSQTALVVAYTIDRQYRLGSPLADRAGTAVEDLVLNPRLVAKLLTQSYRADVPGGGASAPVAKNPRSIVNDPEFIALNPEMAEFVHTAAPDGLMVGLGTSDAYSEVWRWIIADPFARAFLEGEPDEHGMTVNPVYEKLDLTHDTTLDSFPKADLSTFRQDETVPAPGYGTLDLRPYASDMADAAGRTQKANAGAKIVWDLNKVPAGFTSSGAQLPGQRFSLAITDLVSAQRFGLRTARLVNAAGQSLAATDATMRAAVSAMGDTDVDGVVVADPTQRVRDAYPLTLVDYAGVSVCSTTAEQRKDYAAFLSYAATTGQRLGESKGLLPRGYLPLDEAQVATTTAVAARLVDDSAVARTCGTDAGPAPSATPTASPTPSPSADVDDEPTPPSGGAVVPGPSGPAAPTGPATTPAPVDPDTGTATPAAPRLTGGGPLGAARLGVAGSIGLGAACALTGPLLMRRGRTLAEREEMGEWPGDFV</sequence>